<feature type="domain" description="FAD-binding" evidence="13">
    <location>
        <begin position="36"/>
        <end position="424"/>
    </location>
</feature>
<comment type="pathway">
    <text evidence="12">Cofactor biosynthesis; ubiquinone biosynthesis.</text>
</comment>
<dbReference type="HAMAP" id="MF_03193">
    <property type="entry name" value="COQ6_monooxygenase"/>
    <property type="match status" value="1"/>
</dbReference>
<dbReference type="FunFam" id="3.50.50.60:FF:000021">
    <property type="entry name" value="Ubiquinone biosynthesis monooxygenase COQ6"/>
    <property type="match status" value="1"/>
</dbReference>
<keyword evidence="8 12" id="KW-0560">Oxidoreductase</keyword>
<keyword evidence="9 12" id="KW-0503">Monooxygenase</keyword>
<dbReference type="NCBIfam" id="TIGR01988">
    <property type="entry name" value="Ubi-OHases"/>
    <property type="match status" value="1"/>
</dbReference>
<evidence type="ECO:0000259" key="13">
    <source>
        <dbReference type="Pfam" id="PF01494"/>
    </source>
</evidence>
<evidence type="ECO:0000256" key="3">
    <source>
        <dbReference type="ARBA" id="ARBA00022630"/>
    </source>
</evidence>
<evidence type="ECO:0000313" key="14">
    <source>
        <dbReference type="EMBL" id="KAK7104264.1"/>
    </source>
</evidence>
<evidence type="ECO:0000256" key="10">
    <source>
        <dbReference type="ARBA" id="ARBA00023128"/>
    </source>
</evidence>
<keyword evidence="10 12" id="KW-0496">Mitochondrion</keyword>
<comment type="similarity">
    <text evidence="2 12">Belongs to the UbiH/COQ6 family.</text>
</comment>
<evidence type="ECO:0000256" key="4">
    <source>
        <dbReference type="ARBA" id="ARBA00022688"/>
    </source>
</evidence>
<dbReference type="GO" id="GO:0016712">
    <property type="term" value="F:oxidoreductase activity, acting on paired donors, with incorporation or reduction of molecular oxygen, reduced flavin or flavoprotein as one donor, and incorporation of one atom of oxygen"/>
    <property type="evidence" value="ECO:0007669"/>
    <property type="project" value="UniProtKB-UniRule"/>
</dbReference>
<keyword evidence="7" id="KW-0809">Transit peptide</keyword>
<dbReference type="FunFam" id="3.30.9.10:FF:000111">
    <property type="entry name" value="Ubiquinone biosynthesis monooxygenase COQ6, mitochondrial"/>
    <property type="match status" value="1"/>
</dbReference>
<keyword evidence="15" id="KW-1185">Reference proteome</keyword>
<name>A0AAN9BFM6_9CAEN</name>
<comment type="catalytic activity">
    <reaction evidence="12">
        <text>a 2-methoxy-6-(all-trans-polyprenyl)phenol + 2 reduced [2Fe-2S]-[ferredoxin] + O2 + 2 H(+) = a 2-methoxy-6-(all-trans-polyprenyl)benzene-1,4-diol + 2 oxidized [2Fe-2S]-[ferredoxin] + H2O</text>
        <dbReference type="Rhea" id="RHEA:81183"/>
        <dbReference type="Rhea" id="RHEA-COMP:9551"/>
        <dbReference type="Rhea" id="RHEA-COMP:10000"/>
        <dbReference type="Rhea" id="RHEA-COMP:10001"/>
        <dbReference type="Rhea" id="RHEA-COMP:10858"/>
        <dbReference type="ChEBI" id="CHEBI:15377"/>
        <dbReference type="ChEBI" id="CHEBI:15378"/>
        <dbReference type="ChEBI" id="CHEBI:15379"/>
        <dbReference type="ChEBI" id="CHEBI:33737"/>
        <dbReference type="ChEBI" id="CHEBI:33738"/>
        <dbReference type="ChEBI" id="CHEBI:62731"/>
        <dbReference type="ChEBI" id="CHEBI:84166"/>
        <dbReference type="EC" id="1.14.15.46"/>
    </reaction>
</comment>
<dbReference type="Pfam" id="PF01494">
    <property type="entry name" value="FAD_binding_3"/>
    <property type="match status" value="1"/>
</dbReference>
<protein>
    <recommendedName>
        <fullName evidence="12">Ubiquinone biosynthesis monooxygenase COQ6, mitochondrial</fullName>
        <ecNumber evidence="12">1.14.15.45</ecNumber>
    </recommendedName>
    <alternativeName>
        <fullName evidence="12">2-methoxy-6-polyprenolphenol 4-hydroxylase</fullName>
        <ecNumber evidence="12">1.14.15.46</ecNumber>
    </alternativeName>
</protein>
<dbReference type="InterPro" id="IPR036188">
    <property type="entry name" value="FAD/NAD-bd_sf"/>
</dbReference>
<evidence type="ECO:0000256" key="8">
    <source>
        <dbReference type="ARBA" id="ARBA00023002"/>
    </source>
</evidence>
<comment type="function">
    <text evidence="12">FAD-dependent monooxygenase required for two non-consecutive steps during ubiquinone biosynthesis. Required for the C5-ring hydroxylation during ubiquinone biosynthesis by catalyzing the hydroxylation of 4-hydroxy-3-(all-trans-polyprenyl)benzoic acid to 3,4-dihydroxy-5-(all-trans-polyprenyl)benzoic acid. Also acts downstream of coq4, for the C1-hydroxylation during ubiquinone biosynthesis by catalyzing the hydroxylation of 2-methoxy-6-(all-trans-polyprenyl)phenol to 2-methoxy-6-(all-trans-polyprenyl)benzene-1,4-diol. The electrons required for the hydroxylation reaction are funneled indirectly to coq6 from NADPH via a ferredoxin/ferredoxin reductase system.</text>
</comment>
<dbReference type="InterPro" id="IPR010971">
    <property type="entry name" value="UbiH/COQ6"/>
</dbReference>
<dbReference type="SUPFAM" id="SSF51905">
    <property type="entry name" value="FAD/NAD(P)-binding domain"/>
    <property type="match status" value="1"/>
</dbReference>
<evidence type="ECO:0000256" key="6">
    <source>
        <dbReference type="ARBA" id="ARBA00022827"/>
    </source>
</evidence>
<dbReference type="GO" id="GO:0031314">
    <property type="term" value="C:extrinsic component of mitochondrial inner membrane"/>
    <property type="evidence" value="ECO:0007669"/>
    <property type="project" value="UniProtKB-UniRule"/>
</dbReference>
<dbReference type="PANTHER" id="PTHR43876:SF7">
    <property type="entry name" value="UBIQUINONE BIOSYNTHESIS MONOOXYGENASE COQ6, MITOCHONDRIAL"/>
    <property type="match status" value="1"/>
</dbReference>
<evidence type="ECO:0000256" key="12">
    <source>
        <dbReference type="HAMAP-Rule" id="MF_03193"/>
    </source>
</evidence>
<dbReference type="InterPro" id="IPR018168">
    <property type="entry name" value="Ubi_Hdrlase_CS"/>
</dbReference>
<keyword evidence="3 12" id="KW-0285">Flavoprotein</keyword>
<dbReference type="GO" id="GO:0120538">
    <property type="term" value="F:2-methoxy-6-polyprenolphenol 4-hydroxylase activity"/>
    <property type="evidence" value="ECO:0007669"/>
    <property type="project" value="UniProtKB-EC"/>
</dbReference>
<comment type="catalytic activity">
    <reaction evidence="12">
        <text>a 4-hydroxy-3-(all-trans-polyprenyl)benzoate + 2 reduced [2Fe-2S]-[ferredoxin] + O2 + 2 H(+) = a 3,4-dihydroxy-5-(all-trans-polyprenyl)benzoate + 2 oxidized [2Fe-2S]-[ferredoxin] + H2O</text>
        <dbReference type="Rhea" id="RHEA:81195"/>
        <dbReference type="Rhea" id="RHEA-COMP:9514"/>
        <dbReference type="Rhea" id="RHEA-COMP:10000"/>
        <dbReference type="Rhea" id="RHEA-COMP:10001"/>
        <dbReference type="Rhea" id="RHEA-COMP:10930"/>
        <dbReference type="ChEBI" id="CHEBI:15377"/>
        <dbReference type="ChEBI" id="CHEBI:15378"/>
        <dbReference type="ChEBI" id="CHEBI:15379"/>
        <dbReference type="ChEBI" id="CHEBI:33737"/>
        <dbReference type="ChEBI" id="CHEBI:33738"/>
        <dbReference type="ChEBI" id="CHEBI:64694"/>
        <dbReference type="ChEBI" id="CHEBI:78396"/>
        <dbReference type="EC" id="1.14.15.45"/>
    </reaction>
</comment>
<evidence type="ECO:0000256" key="9">
    <source>
        <dbReference type="ARBA" id="ARBA00023033"/>
    </source>
</evidence>
<dbReference type="NCBIfam" id="TIGR01989">
    <property type="entry name" value="COQ6"/>
    <property type="match status" value="1"/>
</dbReference>
<evidence type="ECO:0000256" key="11">
    <source>
        <dbReference type="ARBA" id="ARBA00023136"/>
    </source>
</evidence>
<dbReference type="PANTHER" id="PTHR43876">
    <property type="entry name" value="UBIQUINONE BIOSYNTHESIS MONOOXYGENASE COQ6, MITOCHONDRIAL"/>
    <property type="match status" value="1"/>
</dbReference>
<evidence type="ECO:0000256" key="7">
    <source>
        <dbReference type="ARBA" id="ARBA00022946"/>
    </source>
</evidence>
<dbReference type="GO" id="GO:0106364">
    <property type="term" value="F:4-hydroxy-3-all-trans-polyprenylbenzoate oxygenase activity"/>
    <property type="evidence" value="ECO:0007669"/>
    <property type="project" value="UniProtKB-EC"/>
</dbReference>
<keyword evidence="11 12" id="KW-0472">Membrane</keyword>
<dbReference type="EC" id="1.14.15.45" evidence="12"/>
<dbReference type="EMBL" id="JBAMIC010000008">
    <property type="protein sequence ID" value="KAK7104264.1"/>
    <property type="molecule type" value="Genomic_DNA"/>
</dbReference>
<dbReference type="InterPro" id="IPR051205">
    <property type="entry name" value="UbiH/COQ6_monooxygenase"/>
</dbReference>
<evidence type="ECO:0000256" key="1">
    <source>
        <dbReference type="ARBA" id="ARBA00001974"/>
    </source>
</evidence>
<comment type="subcellular location">
    <subcellularLocation>
        <location evidence="12">Mitochondrion inner membrane</location>
        <topology evidence="12">Peripheral membrane protein</topology>
        <orientation evidence="12">Matrix side</orientation>
    </subcellularLocation>
</comment>
<gene>
    <name evidence="14" type="ORF">V1264_019014</name>
</gene>
<comment type="cofactor">
    <cofactor evidence="1 12">
        <name>FAD</name>
        <dbReference type="ChEBI" id="CHEBI:57692"/>
    </cofactor>
</comment>
<dbReference type="PROSITE" id="PS01304">
    <property type="entry name" value="UBIH"/>
    <property type="match status" value="1"/>
</dbReference>
<dbReference type="GO" id="GO:0071949">
    <property type="term" value="F:FAD binding"/>
    <property type="evidence" value="ECO:0007669"/>
    <property type="project" value="InterPro"/>
</dbReference>
<organism evidence="14 15">
    <name type="scientific">Littorina saxatilis</name>
    <dbReference type="NCBI Taxonomy" id="31220"/>
    <lineage>
        <taxon>Eukaryota</taxon>
        <taxon>Metazoa</taxon>
        <taxon>Spiralia</taxon>
        <taxon>Lophotrochozoa</taxon>
        <taxon>Mollusca</taxon>
        <taxon>Gastropoda</taxon>
        <taxon>Caenogastropoda</taxon>
        <taxon>Littorinimorpha</taxon>
        <taxon>Littorinoidea</taxon>
        <taxon>Littorinidae</taxon>
        <taxon>Littorina</taxon>
    </lineage>
</organism>
<sequence length="472" mass="51941">MAMSLSLLFRRCCPKNRQALHRLFSTASTSESSDDADIVISGGGMVGASMACALAYSDSFADKRIVLLEAAPDRGDFHLPKRYSNRTCALSPSTAGLLSSFGAWEEIEMMRSQPVRRMQVWDSCSDSMIAFSQEDMTEPLAWIVENDVILGAIMRRLRQAPNPVDIRFETSAKSFVIPHVSESWEEKSKHPWVKVELGGEKSIYTRLLVGADGSKSAVRAAAKLHTVKWNYEQTAVVATLRLAEAIDNNVAWQRFLPTGPIALLPLSEEFSSLVWTTTPEDAKHLLKLPEESFVDAVNDAYWHERDKNALADKAVDGFSQLLNNIMPGGTAMKQLPPTVTGVEEKSRAAFPLELMHASHYVRPRVALIGDAAHRLHPLAGQGVNLGFGDVECLTRILEQAVAGGSDLGSLNHLLTYETKRQRHNLPVVATIDGLQRLYSTDFTPLVVARSLGLTAVNSLTMFKNLIIQRATA</sequence>
<dbReference type="Gene3D" id="3.50.50.60">
    <property type="entry name" value="FAD/NAD(P)-binding domain"/>
    <property type="match status" value="2"/>
</dbReference>
<comment type="caution">
    <text evidence="14">The sequence shown here is derived from an EMBL/GenBank/DDBJ whole genome shotgun (WGS) entry which is preliminary data.</text>
</comment>
<dbReference type="AlphaFoldDB" id="A0AAN9BFM6"/>
<keyword evidence="6 12" id="KW-0274">FAD</keyword>
<evidence type="ECO:0000256" key="2">
    <source>
        <dbReference type="ARBA" id="ARBA00005349"/>
    </source>
</evidence>
<dbReference type="PRINTS" id="PR00420">
    <property type="entry name" value="RNGMNOXGNASE"/>
</dbReference>
<dbReference type="FunFam" id="3.50.50.60:FF:000086">
    <property type="entry name" value="Ubiquinone biosynthesis monooxygenase COQ6, mitochondrial"/>
    <property type="match status" value="1"/>
</dbReference>
<evidence type="ECO:0000313" key="15">
    <source>
        <dbReference type="Proteomes" id="UP001374579"/>
    </source>
</evidence>
<dbReference type="InterPro" id="IPR000689">
    <property type="entry name" value="UbQ_mOase_COQ6"/>
</dbReference>
<dbReference type="InterPro" id="IPR002938">
    <property type="entry name" value="FAD-bd"/>
</dbReference>
<dbReference type="EC" id="1.14.15.46" evidence="12"/>
<proteinExistence type="inferred from homology"/>
<evidence type="ECO:0000256" key="5">
    <source>
        <dbReference type="ARBA" id="ARBA00022792"/>
    </source>
</evidence>
<accession>A0AAN9BFM6</accession>
<keyword evidence="4 12" id="KW-0831">Ubiquinone biosynthesis</keyword>
<dbReference type="Proteomes" id="UP001374579">
    <property type="component" value="Unassembled WGS sequence"/>
</dbReference>
<comment type="subunit">
    <text evidence="12">Component of a multi-subunit COQ enzyme complex.</text>
</comment>
<reference evidence="14 15" key="1">
    <citation type="submission" date="2024-02" db="EMBL/GenBank/DDBJ databases">
        <title>Chromosome-scale genome assembly of the rough periwinkle Littorina saxatilis.</title>
        <authorList>
            <person name="De Jode A."/>
            <person name="Faria R."/>
            <person name="Formenti G."/>
            <person name="Sims Y."/>
            <person name="Smith T.P."/>
            <person name="Tracey A."/>
            <person name="Wood J.M.D."/>
            <person name="Zagrodzka Z.B."/>
            <person name="Johannesson K."/>
            <person name="Butlin R.K."/>
            <person name="Leder E.H."/>
        </authorList>
    </citation>
    <scope>NUCLEOTIDE SEQUENCE [LARGE SCALE GENOMIC DNA]</scope>
    <source>
        <strain evidence="14">Snail1</strain>
        <tissue evidence="14">Muscle</tissue>
    </source>
</reference>
<keyword evidence="5 12" id="KW-0999">Mitochondrion inner membrane</keyword>